<comment type="caution">
    <text evidence="5">The sequence shown here is derived from an EMBL/GenBank/DDBJ whole genome shotgun (WGS) entry which is preliminary data.</text>
</comment>
<dbReference type="RefSeq" id="WP_217335066.1">
    <property type="nucleotide sequence ID" value="NZ_JAHQZT010000010.1"/>
</dbReference>
<dbReference type="InterPro" id="IPR005119">
    <property type="entry name" value="LysR_subst-bd"/>
</dbReference>
<dbReference type="EMBL" id="JAHQZT010000010">
    <property type="protein sequence ID" value="MBV0933647.1"/>
    <property type="molecule type" value="Genomic_DNA"/>
</dbReference>
<dbReference type="PROSITE" id="PS50931">
    <property type="entry name" value="HTH_LYSR"/>
    <property type="match status" value="1"/>
</dbReference>
<organism evidence="5 6">
    <name type="scientific">Marinobacterium weihaiense</name>
    <dbReference type="NCBI Taxonomy" id="2851016"/>
    <lineage>
        <taxon>Bacteria</taxon>
        <taxon>Pseudomonadati</taxon>
        <taxon>Pseudomonadota</taxon>
        <taxon>Gammaproteobacteria</taxon>
        <taxon>Oceanospirillales</taxon>
        <taxon>Oceanospirillaceae</taxon>
        <taxon>Marinobacterium</taxon>
    </lineage>
</organism>
<evidence type="ECO:0000313" key="5">
    <source>
        <dbReference type="EMBL" id="MBV0933647.1"/>
    </source>
</evidence>
<accession>A0ABS6MD37</accession>
<keyword evidence="1" id="KW-0805">Transcription regulation</keyword>
<dbReference type="InterPro" id="IPR000847">
    <property type="entry name" value="LysR_HTH_N"/>
</dbReference>
<keyword evidence="2" id="KW-0238">DNA-binding</keyword>
<dbReference type="CDD" id="cd05466">
    <property type="entry name" value="PBP2_LTTR_substrate"/>
    <property type="match status" value="1"/>
</dbReference>
<proteinExistence type="predicted"/>
<evidence type="ECO:0000256" key="2">
    <source>
        <dbReference type="ARBA" id="ARBA00023125"/>
    </source>
</evidence>
<dbReference type="Pfam" id="PF03466">
    <property type="entry name" value="LysR_substrate"/>
    <property type="match status" value="1"/>
</dbReference>
<gene>
    <name evidence="5" type="ORF">KTN04_09885</name>
</gene>
<protein>
    <submittedName>
        <fullName evidence="5">LysR family transcriptional regulator</fullName>
    </submittedName>
</protein>
<dbReference type="Proteomes" id="UP000755551">
    <property type="component" value="Unassembled WGS sequence"/>
</dbReference>
<sequence length="324" mass="35947">MSPTSLIDTHALACFVTIAEADSLTDAAGRLNVTQSAVSQTLKQLETLLGTPLVVRRTRPLRLTAAGLVLKQQADTIIGDLRRLTHSVRDAADQGLTQCRLGLVTSCSEVFGSRLIARLDNRIEQLTLRSGLTPAMIQSFLNREVDIVVSNDPLDDIEGLERHCLFRDPLLLAVPADWPLDTQRSPREMVAELAGRHPLIRYGRNTHIGAMTEVALRRMGILTQVRYETDDTHTLMNFVRDGHSWGIISALCLAQASPLDARIRIQPLDDNRHARQLHLLARAEELGNIPAEIAHHVRELMSGSVLQDLQQSAPWLREDTLALD</sequence>
<dbReference type="InterPro" id="IPR050950">
    <property type="entry name" value="HTH-type_LysR_regulators"/>
</dbReference>
<feature type="domain" description="HTH lysR-type" evidence="4">
    <location>
        <begin position="7"/>
        <end position="64"/>
    </location>
</feature>
<keyword evidence="3" id="KW-0804">Transcription</keyword>
<evidence type="ECO:0000256" key="3">
    <source>
        <dbReference type="ARBA" id="ARBA00023163"/>
    </source>
</evidence>
<keyword evidence="6" id="KW-1185">Reference proteome</keyword>
<evidence type="ECO:0000313" key="6">
    <source>
        <dbReference type="Proteomes" id="UP000755551"/>
    </source>
</evidence>
<evidence type="ECO:0000256" key="1">
    <source>
        <dbReference type="ARBA" id="ARBA00023015"/>
    </source>
</evidence>
<evidence type="ECO:0000259" key="4">
    <source>
        <dbReference type="PROSITE" id="PS50931"/>
    </source>
</evidence>
<dbReference type="Pfam" id="PF00126">
    <property type="entry name" value="HTH_1"/>
    <property type="match status" value="1"/>
</dbReference>
<name>A0ABS6MD37_9GAMM</name>
<reference evidence="5 6" key="1">
    <citation type="submission" date="2021-06" db="EMBL/GenBank/DDBJ databases">
        <title>Bacterium isolated from marine sediment.</title>
        <authorList>
            <person name="Zhu K.-L."/>
            <person name="Du Z.-J."/>
            <person name="Liang Q.-Y."/>
        </authorList>
    </citation>
    <scope>NUCLEOTIDE SEQUENCE [LARGE SCALE GENOMIC DNA]</scope>
    <source>
        <strain evidence="5 6">A346</strain>
    </source>
</reference>
<dbReference type="PANTHER" id="PTHR30419">
    <property type="entry name" value="HTH-TYPE TRANSCRIPTIONAL REGULATOR YBHD"/>
    <property type="match status" value="1"/>
</dbReference>
<dbReference type="PANTHER" id="PTHR30419:SF8">
    <property type="entry name" value="NITROGEN ASSIMILATION TRANSCRIPTIONAL ACTIVATOR-RELATED"/>
    <property type="match status" value="1"/>
</dbReference>